<evidence type="ECO:0000313" key="4">
    <source>
        <dbReference type="Proteomes" id="UP000468687"/>
    </source>
</evidence>
<feature type="signal peptide" evidence="1">
    <location>
        <begin position="1"/>
        <end position="19"/>
    </location>
</feature>
<dbReference type="Proteomes" id="UP000468687">
    <property type="component" value="Unassembled WGS sequence"/>
</dbReference>
<keyword evidence="4" id="KW-1185">Reference proteome</keyword>
<name>A0A6P0HLF5_9ACTN</name>
<accession>A0A6P0HLF5</accession>
<dbReference type="RefSeq" id="WP_163772635.1">
    <property type="nucleotide sequence ID" value="NZ_JAAGXA010000008.1"/>
</dbReference>
<feature type="domain" description="DUF4333" evidence="2">
    <location>
        <begin position="18"/>
        <end position="86"/>
    </location>
</feature>
<feature type="chain" id="PRO_5039399494" evidence="1">
    <location>
        <begin position="20"/>
        <end position="100"/>
    </location>
</feature>
<gene>
    <name evidence="3" type="ORF">G3T38_12440</name>
</gene>
<keyword evidence="1" id="KW-0732">Signal</keyword>
<dbReference type="Pfam" id="PF14230">
    <property type="entry name" value="DUF4333"/>
    <property type="match status" value="1"/>
</dbReference>
<dbReference type="PROSITE" id="PS51257">
    <property type="entry name" value="PROKAR_LIPOPROTEIN"/>
    <property type="match status" value="1"/>
</dbReference>
<dbReference type="EMBL" id="JAAGXA010000008">
    <property type="protein sequence ID" value="NEN79087.1"/>
    <property type="molecule type" value="Genomic_DNA"/>
</dbReference>
<protein>
    <submittedName>
        <fullName evidence="3">DUF4333 domain-containing protein</fullName>
    </submittedName>
</protein>
<evidence type="ECO:0000256" key="1">
    <source>
        <dbReference type="SAM" id="SignalP"/>
    </source>
</evidence>
<evidence type="ECO:0000313" key="3">
    <source>
        <dbReference type="EMBL" id="NEN79087.1"/>
    </source>
</evidence>
<proteinExistence type="predicted"/>
<comment type="caution">
    <text evidence="3">The sequence shown here is derived from an EMBL/GenBank/DDBJ whole genome shotgun (WGS) entry which is preliminary data.</text>
</comment>
<dbReference type="InterPro" id="IPR025637">
    <property type="entry name" value="DUF4333"/>
</dbReference>
<dbReference type="AlphaFoldDB" id="A0A6P0HLF5"/>
<reference evidence="3 4" key="1">
    <citation type="journal article" date="2014" name="Int. J. Syst. Evol. Microbiol.">
        <title>Nocardioides zeae sp. nov., isolated from the stem of Zea mays.</title>
        <authorList>
            <person name="Glaeser S.P."/>
            <person name="McInroy J.A."/>
            <person name="Busse H.J."/>
            <person name="Kampfer P."/>
        </authorList>
    </citation>
    <scope>NUCLEOTIDE SEQUENCE [LARGE SCALE GENOMIC DNA]</scope>
    <source>
        <strain evidence="3 4">JCM 30728</strain>
    </source>
</reference>
<organism evidence="3 4">
    <name type="scientific">Nocardioides zeae</name>
    <dbReference type="NCBI Taxonomy" id="1457234"/>
    <lineage>
        <taxon>Bacteria</taxon>
        <taxon>Bacillati</taxon>
        <taxon>Actinomycetota</taxon>
        <taxon>Actinomycetes</taxon>
        <taxon>Propionibacteriales</taxon>
        <taxon>Nocardioidaceae</taxon>
        <taxon>Nocardioides</taxon>
    </lineage>
</organism>
<sequence length="100" mass="10313">MNRLLAAAATGASVLLLSACSGGTVDQGDLEDQVKSSLTETVGQAPKDIDCPDELEAEEGATTTCVLTADDDSTIDVEVEVTSVDGDRVDLDIQVADEVN</sequence>
<evidence type="ECO:0000259" key="2">
    <source>
        <dbReference type="Pfam" id="PF14230"/>
    </source>
</evidence>